<evidence type="ECO:0000313" key="3">
    <source>
        <dbReference type="Proteomes" id="UP000499080"/>
    </source>
</evidence>
<reference evidence="2 3" key="1">
    <citation type="journal article" date="2019" name="Sci. Rep.">
        <title>Orb-weaving spider Araneus ventricosus genome elucidates the spidroin gene catalogue.</title>
        <authorList>
            <person name="Kono N."/>
            <person name="Nakamura H."/>
            <person name="Ohtoshi R."/>
            <person name="Moran D.A.P."/>
            <person name="Shinohara A."/>
            <person name="Yoshida Y."/>
            <person name="Fujiwara M."/>
            <person name="Mori M."/>
            <person name="Tomita M."/>
            <person name="Arakawa K."/>
        </authorList>
    </citation>
    <scope>NUCLEOTIDE SEQUENCE [LARGE SCALE GENOMIC DNA]</scope>
</reference>
<proteinExistence type="predicted"/>
<dbReference type="Proteomes" id="UP000499080">
    <property type="component" value="Unassembled WGS sequence"/>
</dbReference>
<comment type="caution">
    <text evidence="2">The sequence shown here is derived from an EMBL/GenBank/DDBJ whole genome shotgun (WGS) entry which is preliminary data.</text>
</comment>
<keyword evidence="3" id="KW-1185">Reference proteome</keyword>
<gene>
    <name evidence="2" type="ORF">AVEN_99987_1</name>
</gene>
<accession>A0A4Y2JUT8</accession>
<name>A0A4Y2JUT8_ARAVE</name>
<evidence type="ECO:0000313" key="2">
    <source>
        <dbReference type="EMBL" id="GBM93298.1"/>
    </source>
</evidence>
<evidence type="ECO:0000259" key="1">
    <source>
        <dbReference type="Pfam" id="PF20700"/>
    </source>
</evidence>
<organism evidence="2 3">
    <name type="scientific">Araneus ventricosus</name>
    <name type="common">Orbweaver spider</name>
    <name type="synonym">Epeira ventricosa</name>
    <dbReference type="NCBI Taxonomy" id="182803"/>
    <lineage>
        <taxon>Eukaryota</taxon>
        <taxon>Metazoa</taxon>
        <taxon>Ecdysozoa</taxon>
        <taxon>Arthropoda</taxon>
        <taxon>Chelicerata</taxon>
        <taxon>Arachnida</taxon>
        <taxon>Araneae</taxon>
        <taxon>Araneomorphae</taxon>
        <taxon>Entelegynae</taxon>
        <taxon>Araneoidea</taxon>
        <taxon>Araneidae</taxon>
        <taxon>Araneus</taxon>
    </lineage>
</organism>
<dbReference type="OrthoDB" id="5989419at2759"/>
<dbReference type="EMBL" id="BGPR01003863">
    <property type="protein sequence ID" value="GBM93298.1"/>
    <property type="molecule type" value="Genomic_DNA"/>
</dbReference>
<dbReference type="Pfam" id="PF20700">
    <property type="entry name" value="Mutator"/>
    <property type="match status" value="1"/>
</dbReference>
<dbReference type="AlphaFoldDB" id="A0A4Y2JUT8"/>
<dbReference type="InterPro" id="IPR049012">
    <property type="entry name" value="Mutator_transp_dom"/>
</dbReference>
<sequence>MAQTHRPDCSENYVGSSEAMDAIHGVELLWKRSLENCGMRFTIVLSDGDSKTCQHLLELDVYGDSMKIPKEECLNHVTKRIGTGKF</sequence>
<protein>
    <recommendedName>
        <fullName evidence="1">Mutator-like transposase domain-containing protein</fullName>
    </recommendedName>
</protein>
<feature type="domain" description="Mutator-like transposase" evidence="1">
    <location>
        <begin position="5"/>
        <end position="83"/>
    </location>
</feature>